<dbReference type="PANTHER" id="PTHR21174">
    <property type="match status" value="1"/>
</dbReference>
<dbReference type="KEGG" id="nec:KGD82_19020"/>
<dbReference type="EMBL" id="CP074402">
    <property type="protein sequence ID" value="QVJ00661.1"/>
    <property type="molecule type" value="Genomic_DNA"/>
</dbReference>
<organism evidence="2 3">
    <name type="scientific">Nocardiopsis eucommiae</name>
    <dbReference type="NCBI Taxonomy" id="2831970"/>
    <lineage>
        <taxon>Bacteria</taxon>
        <taxon>Bacillati</taxon>
        <taxon>Actinomycetota</taxon>
        <taxon>Actinomycetes</taxon>
        <taxon>Streptosporangiales</taxon>
        <taxon>Nocardiopsidaceae</taxon>
        <taxon>Nocardiopsis</taxon>
    </lineage>
</organism>
<dbReference type="Gene3D" id="1.10.3210.10">
    <property type="entry name" value="Hypothetical protein af1432"/>
    <property type="match status" value="1"/>
</dbReference>
<evidence type="ECO:0000256" key="1">
    <source>
        <dbReference type="SAM" id="MobiDB-lite"/>
    </source>
</evidence>
<dbReference type="InterPro" id="IPR009218">
    <property type="entry name" value="HD_phosphohydro"/>
</dbReference>
<dbReference type="SUPFAM" id="SSF109604">
    <property type="entry name" value="HD-domain/PDEase-like"/>
    <property type="match status" value="1"/>
</dbReference>
<accession>A0A975L8T3</accession>
<name>A0A975L8T3_9ACTN</name>
<dbReference type="Proteomes" id="UP000682416">
    <property type="component" value="Chromosome"/>
</dbReference>
<keyword evidence="3" id="KW-1185">Reference proteome</keyword>
<protein>
    <submittedName>
        <fullName evidence="2">Metal-dependent phosphohydrolase</fullName>
    </submittedName>
</protein>
<gene>
    <name evidence="2" type="ORF">KGD82_19020</name>
</gene>
<feature type="region of interest" description="Disordered" evidence="1">
    <location>
        <begin position="219"/>
        <end position="242"/>
    </location>
</feature>
<dbReference type="AlphaFoldDB" id="A0A975L8T3"/>
<evidence type="ECO:0000313" key="2">
    <source>
        <dbReference type="EMBL" id="QVJ00661.1"/>
    </source>
</evidence>
<sequence>MSSEDRFHPLRQEDAVLLAASWRQLAGEDCDSRAVGDELLGRWSEDHRRYHTLSHLWSTLRAVDVLQDEARDVDAVRYAVWFHDAVHEGNPGHDEDQSEALAHRLLALLGKDPVLISEVVRLVGVTRDHRPEPGDANGAVLSDADLSTLAGAPEKYLAYTSAVRAEYWRYPDRVFRAGRLRVLRSLLESPHLFHTEFGRAHWEPRARSNMLAEVDRLSRELAEEPVPSRRPWGGAAPPPADG</sequence>
<dbReference type="PANTHER" id="PTHR21174:SF0">
    <property type="entry name" value="HD PHOSPHOHYDROLASE FAMILY PROTEIN-RELATED"/>
    <property type="match status" value="1"/>
</dbReference>
<reference evidence="2" key="1">
    <citation type="submission" date="2021-05" db="EMBL/GenBank/DDBJ databases">
        <authorList>
            <person name="Kaiqin L."/>
            <person name="Jian G."/>
        </authorList>
    </citation>
    <scope>NUCLEOTIDE SEQUENCE</scope>
    <source>
        <strain evidence="2">HDS5</strain>
    </source>
</reference>
<proteinExistence type="predicted"/>
<evidence type="ECO:0000313" key="3">
    <source>
        <dbReference type="Proteomes" id="UP000682416"/>
    </source>
</evidence>
<dbReference type="RefSeq" id="WP_431873129.1">
    <property type="nucleotide sequence ID" value="NZ_CBDRIY010000064.1"/>
</dbReference>